<dbReference type="AlphaFoldDB" id="A0A420E8Z6"/>
<keyword evidence="1" id="KW-0732">Signal</keyword>
<evidence type="ECO:0000256" key="1">
    <source>
        <dbReference type="SAM" id="SignalP"/>
    </source>
</evidence>
<dbReference type="InterPro" id="IPR006597">
    <property type="entry name" value="Sel1-like"/>
</dbReference>
<evidence type="ECO:0000313" key="2">
    <source>
        <dbReference type="EMBL" id="RKF15803.1"/>
    </source>
</evidence>
<dbReference type="InterPro" id="IPR011990">
    <property type="entry name" value="TPR-like_helical_dom_sf"/>
</dbReference>
<sequence>MRSRTSAERYIFGCLLATFSLVASAEPIAPISNVDPQVSEAVATLDADGSQATATQELNLPGKDSDEYTSPPSLDAVQIYTQAELISWINKNQHLTRVKEDECQLVEDIEARASKVELPSYQFLYGDMLAWGVCVERDAPRGISYMQRAAQQGFPAALEQLGRYYTNGTLVQKDVKRALPYLRESASMGFLKAQLLLVELFVEGEGSPVDYEDAYRWLHHAIIADKQQHQLASDLLAQLSDKMPPNVVERAKASQHPY</sequence>
<gene>
    <name evidence="2" type="ORF">DBZ36_15630</name>
</gene>
<dbReference type="RefSeq" id="WP_120355889.1">
    <property type="nucleotide sequence ID" value="NZ_RAQO01000008.1"/>
</dbReference>
<protein>
    <submittedName>
        <fullName evidence="2">Sel1 repeat family protein</fullName>
    </submittedName>
</protein>
<dbReference type="Pfam" id="PF08238">
    <property type="entry name" value="Sel1"/>
    <property type="match status" value="3"/>
</dbReference>
<dbReference type="OrthoDB" id="5599218at2"/>
<reference evidence="2 3" key="1">
    <citation type="submission" date="2018-09" db="EMBL/GenBank/DDBJ databases">
        <authorList>
            <person name="Wang Z."/>
        </authorList>
    </citation>
    <scope>NUCLEOTIDE SEQUENCE [LARGE SCALE GENOMIC DNA]</scope>
    <source>
        <strain evidence="2 3">ALS 81</strain>
    </source>
</reference>
<feature type="chain" id="PRO_5019312955" evidence="1">
    <location>
        <begin position="26"/>
        <end position="258"/>
    </location>
</feature>
<feature type="signal peptide" evidence="1">
    <location>
        <begin position="1"/>
        <end position="25"/>
    </location>
</feature>
<organism evidence="2 3">
    <name type="scientific">Alginatibacterium sediminis</name>
    <dbReference type="NCBI Taxonomy" id="2164068"/>
    <lineage>
        <taxon>Bacteria</taxon>
        <taxon>Pseudomonadati</taxon>
        <taxon>Pseudomonadota</taxon>
        <taxon>Gammaproteobacteria</taxon>
        <taxon>Alteromonadales</taxon>
        <taxon>Alteromonadaceae</taxon>
        <taxon>Alginatibacterium</taxon>
    </lineage>
</organism>
<dbReference type="Gene3D" id="1.25.40.10">
    <property type="entry name" value="Tetratricopeptide repeat domain"/>
    <property type="match status" value="1"/>
</dbReference>
<name>A0A420E8Z6_9ALTE</name>
<dbReference type="PANTHER" id="PTHR11102">
    <property type="entry name" value="SEL-1-LIKE PROTEIN"/>
    <property type="match status" value="1"/>
</dbReference>
<dbReference type="EMBL" id="RAQO01000008">
    <property type="protein sequence ID" value="RKF15803.1"/>
    <property type="molecule type" value="Genomic_DNA"/>
</dbReference>
<dbReference type="SMART" id="SM00671">
    <property type="entry name" value="SEL1"/>
    <property type="match status" value="3"/>
</dbReference>
<dbReference type="PANTHER" id="PTHR11102:SF160">
    <property type="entry name" value="ERAD-ASSOCIATED E3 UBIQUITIN-PROTEIN LIGASE COMPONENT HRD3"/>
    <property type="match status" value="1"/>
</dbReference>
<dbReference type="SUPFAM" id="SSF81901">
    <property type="entry name" value="HCP-like"/>
    <property type="match status" value="1"/>
</dbReference>
<accession>A0A420E8Z6</accession>
<dbReference type="InterPro" id="IPR050767">
    <property type="entry name" value="Sel1_AlgK"/>
</dbReference>
<keyword evidence="3" id="KW-1185">Reference proteome</keyword>
<comment type="caution">
    <text evidence="2">The sequence shown here is derived from an EMBL/GenBank/DDBJ whole genome shotgun (WGS) entry which is preliminary data.</text>
</comment>
<dbReference type="Proteomes" id="UP000286482">
    <property type="component" value="Unassembled WGS sequence"/>
</dbReference>
<proteinExistence type="predicted"/>
<evidence type="ECO:0000313" key="3">
    <source>
        <dbReference type="Proteomes" id="UP000286482"/>
    </source>
</evidence>